<comment type="caution">
    <text evidence="1">The sequence shown here is derived from an EMBL/GenBank/DDBJ whole genome shotgun (WGS) entry which is preliminary data.</text>
</comment>
<reference evidence="1" key="1">
    <citation type="journal article" date="2021" name="PeerJ">
        <title>Extensive microbial diversity within the chicken gut microbiome revealed by metagenomics and culture.</title>
        <authorList>
            <person name="Gilroy R."/>
            <person name="Ravi A."/>
            <person name="Getino M."/>
            <person name="Pursley I."/>
            <person name="Horton D.L."/>
            <person name="Alikhan N.F."/>
            <person name="Baker D."/>
            <person name="Gharbi K."/>
            <person name="Hall N."/>
            <person name="Watson M."/>
            <person name="Adriaenssens E.M."/>
            <person name="Foster-Nyarko E."/>
            <person name="Jarju S."/>
            <person name="Secka A."/>
            <person name="Antonio M."/>
            <person name="Oren A."/>
            <person name="Chaudhuri R.R."/>
            <person name="La Ragione R."/>
            <person name="Hildebrand F."/>
            <person name="Pallen M.J."/>
        </authorList>
    </citation>
    <scope>NUCLEOTIDE SEQUENCE</scope>
    <source>
        <strain evidence="1">ChiSxjej6B18-287</strain>
    </source>
</reference>
<dbReference type="InterPro" id="IPR036388">
    <property type="entry name" value="WH-like_DNA-bd_sf"/>
</dbReference>
<organism evidence="1 2">
    <name type="scientific">Candidatus Blautia merdigallinarum</name>
    <dbReference type="NCBI Taxonomy" id="2838495"/>
    <lineage>
        <taxon>Bacteria</taxon>
        <taxon>Bacillati</taxon>
        <taxon>Bacillota</taxon>
        <taxon>Clostridia</taxon>
        <taxon>Lachnospirales</taxon>
        <taxon>Lachnospiraceae</taxon>
        <taxon>Blautia</taxon>
    </lineage>
</organism>
<accession>A0A9D2SKU5</accession>
<evidence type="ECO:0000313" key="1">
    <source>
        <dbReference type="EMBL" id="HJC10771.1"/>
    </source>
</evidence>
<dbReference type="Gene3D" id="1.10.10.10">
    <property type="entry name" value="Winged helix-like DNA-binding domain superfamily/Winged helix DNA-binding domain"/>
    <property type="match status" value="1"/>
</dbReference>
<evidence type="ECO:0008006" key="3">
    <source>
        <dbReference type="Google" id="ProtNLM"/>
    </source>
</evidence>
<proteinExistence type="predicted"/>
<dbReference type="Gene3D" id="3.30.565.60">
    <property type="match status" value="1"/>
</dbReference>
<evidence type="ECO:0000313" key="2">
    <source>
        <dbReference type="Proteomes" id="UP000823893"/>
    </source>
</evidence>
<dbReference type="Pfam" id="PF13749">
    <property type="entry name" value="HATPase_c_4"/>
    <property type="match status" value="1"/>
</dbReference>
<dbReference type="EMBL" id="DWWV01000104">
    <property type="protein sequence ID" value="HJC10771.1"/>
    <property type="molecule type" value="Genomic_DNA"/>
</dbReference>
<dbReference type="PANTHER" id="PTHR30595:SF6">
    <property type="entry name" value="SCHLAFEN ALBA-2 DOMAIN-CONTAINING PROTEIN"/>
    <property type="match status" value="1"/>
</dbReference>
<dbReference type="PANTHER" id="PTHR30595">
    <property type="entry name" value="GLPR-RELATED TRANSCRIPTIONAL REPRESSOR"/>
    <property type="match status" value="1"/>
</dbReference>
<protein>
    <recommendedName>
        <fullName evidence="3">ATP-dependent DNA helicase RecG C-terminal domain-containing protein</fullName>
    </recommendedName>
</protein>
<name>A0A9D2SKU5_9FIRM</name>
<dbReference type="Proteomes" id="UP000823893">
    <property type="component" value="Unassembled WGS sequence"/>
</dbReference>
<reference evidence="1" key="2">
    <citation type="submission" date="2021-04" db="EMBL/GenBank/DDBJ databases">
        <authorList>
            <person name="Gilroy R."/>
        </authorList>
    </citation>
    <scope>NUCLEOTIDE SEQUENCE</scope>
    <source>
        <strain evidence="1">ChiSxjej6B18-287</strain>
    </source>
</reference>
<gene>
    <name evidence="1" type="ORF">H9935_08120</name>
</gene>
<dbReference type="InterPro" id="IPR038475">
    <property type="entry name" value="RecG_C_sf"/>
</dbReference>
<dbReference type="SUPFAM" id="SSF46785">
    <property type="entry name" value="Winged helix' DNA-binding domain"/>
    <property type="match status" value="1"/>
</dbReference>
<sequence length="154" mass="17509">MENPGSIRTGKAQMLKGGISDPRNKALMKMFNLIGIGERAGSGVPDIYSVWEQQGWRQPEVIEEYGPDRTILKLSFVKKAAIKNGDKKQVTKKTEIQLEYILEYMPPDREYKTSEIAAEIGLKKSRARELVNELVKSGRIEAVGKNRGRRYRLK</sequence>
<dbReference type="AlphaFoldDB" id="A0A9D2SKU5"/>
<dbReference type="InterPro" id="IPR036390">
    <property type="entry name" value="WH_DNA-bd_sf"/>
</dbReference>